<evidence type="ECO:0000256" key="1">
    <source>
        <dbReference type="SAM" id="MobiDB-lite"/>
    </source>
</evidence>
<dbReference type="AlphaFoldDB" id="A0A9D4UZ98"/>
<keyword evidence="3" id="KW-1185">Reference proteome</keyword>
<dbReference type="Proteomes" id="UP000886520">
    <property type="component" value="Chromosome 8"/>
</dbReference>
<protein>
    <submittedName>
        <fullName evidence="2">Uncharacterized protein</fullName>
    </submittedName>
</protein>
<accession>A0A9D4UZ98</accession>
<feature type="compositionally biased region" description="Polar residues" evidence="1">
    <location>
        <begin position="102"/>
        <end position="112"/>
    </location>
</feature>
<evidence type="ECO:0000313" key="3">
    <source>
        <dbReference type="Proteomes" id="UP000886520"/>
    </source>
</evidence>
<organism evidence="2 3">
    <name type="scientific">Adiantum capillus-veneris</name>
    <name type="common">Maidenhair fern</name>
    <dbReference type="NCBI Taxonomy" id="13818"/>
    <lineage>
        <taxon>Eukaryota</taxon>
        <taxon>Viridiplantae</taxon>
        <taxon>Streptophyta</taxon>
        <taxon>Embryophyta</taxon>
        <taxon>Tracheophyta</taxon>
        <taxon>Polypodiopsida</taxon>
        <taxon>Polypodiidae</taxon>
        <taxon>Polypodiales</taxon>
        <taxon>Pteridineae</taxon>
        <taxon>Pteridaceae</taxon>
        <taxon>Vittarioideae</taxon>
        <taxon>Adiantum</taxon>
    </lineage>
</organism>
<feature type="region of interest" description="Disordered" evidence="1">
    <location>
        <begin position="1"/>
        <end position="61"/>
    </location>
</feature>
<sequence>MESLSSKQESEPAKAFRSGKGPALSLRLGTGPGPGPPSLSMQTIGSFPHADNRLSMTSKDSVAGSGFDEAMHWPSSSSSLGMFASMLESPNPDAEPWKEHSSTVSATDTWPPQSLVGELGSNSVAGIWTSTMDHSFKNSGLSQFAPPSSGINMSSLSVFGNGYLPTRPSSYHPARHTVSAQLPATALLQKAALMGATSSTSSSLFHSFGGDSRLVASKEAQREPFLGFSNSLSSSNWPMSSSENHLLQGHATHNGHGYGERAEGSLYPALYNGQGTVQEFLNSLCSGEASVFQARASDKLSMVSSSTDGDNRDYRLMGLSNQFLKGSMCQVDGSTLAGLGSSTQAEKLEGSRTTLDFLGVGGMDQRTAMGMARTLSQREIASITTLSAGIKGESATAGKSNMAG</sequence>
<dbReference type="EMBL" id="JABFUD020000008">
    <property type="protein sequence ID" value="KAI5076744.1"/>
    <property type="molecule type" value="Genomic_DNA"/>
</dbReference>
<gene>
    <name evidence="2" type="ORF">GOP47_0008809</name>
</gene>
<proteinExistence type="predicted"/>
<reference evidence="2" key="1">
    <citation type="submission" date="2021-01" db="EMBL/GenBank/DDBJ databases">
        <title>Adiantum capillus-veneris genome.</title>
        <authorList>
            <person name="Fang Y."/>
            <person name="Liao Q."/>
        </authorList>
    </citation>
    <scope>NUCLEOTIDE SEQUENCE</scope>
    <source>
        <strain evidence="2">H3</strain>
        <tissue evidence="2">Leaf</tissue>
    </source>
</reference>
<evidence type="ECO:0000313" key="2">
    <source>
        <dbReference type="EMBL" id="KAI5076744.1"/>
    </source>
</evidence>
<comment type="caution">
    <text evidence="2">The sequence shown here is derived from an EMBL/GenBank/DDBJ whole genome shotgun (WGS) entry which is preliminary data.</text>
</comment>
<name>A0A9D4UZ98_ADICA</name>
<feature type="region of interest" description="Disordered" evidence="1">
    <location>
        <begin position="90"/>
        <end position="113"/>
    </location>
</feature>
<dbReference type="OrthoDB" id="1977749at2759"/>